<dbReference type="FunFam" id="1.20.920.30:FF:000002">
    <property type="entry name" value="Dynein axonemal heavy chain 3"/>
    <property type="match status" value="1"/>
</dbReference>
<evidence type="ECO:0000256" key="2">
    <source>
        <dbReference type="ARBA" id="ARBA00004430"/>
    </source>
</evidence>
<sequence length="4086" mass="469170">MAGINLPLITPTGKRKRKTQPSQPFMKMSGCPSEEVQLAVDDTRFPPLMRENMLTQCFPCKDEFHYSTPSSRIGSTYTPTARLLQLDRLTPQKKKVKCDYDMFDSEGNLKFPPDHGGPQKDFRFLSKQKAAERNKPGVVNLMDLLTGKYDNMKSEQKAKIKQRKEKKQRILILEEQEKMLEEQRILMGMAAELPRDPDLQRTIQLNKINLELKKKLRCEDMEKIHYYITKGINSNIIQPYNEKWLNNIKSRIPQEKRKRWHKLIQQCCNEVREGYDLCLKETIVEYILLDENERRRLNIITRPFKFPNIIIRSPVPWHNIFMITYQQFHYKHFCSHPVILNIVELWHNKYKDFIVITLSNLREQNLPIQPSHFDEFTTEMCEKARKTFTDAWLVDVAEIILRMRETWEHLAPKSPRESATIVERFFACVNVVLSLQLRHIILKSIEAYRDILLNYESGNHIEGEYFDLMFPRRPILTITVLPKPNTDKLILSPSLINIKNVIHGVFSKILHLSKGVPAIEKYMFPELVKKNAYLLPVRSFEEEPVKIINSGLDVIAKNLYGPEEYLNLYIKYFYILRGEADQALDDFFSLDPMPFLKDFVKKLDSYEEIKLDIKSLRRNILLNIINLNCGVLNDAMWDRIHSLRLRILNYFAEVNRSMNKEINKIFEKMSIRASEMPETTAELVDLMNFINESRDSTMFDMKNRLLKSGEYVAFLADRLLLPEEDIALNGKCFQWPKEMEVVLDHAINRINLQRELVESALQKRREKFEASLGDREKLLDALRKRDPPILTIEEMAAGVAAVEELVNILKQDKLTAEGINSEEELLDYPVTSFTVLNHMLVAVEPYDKLWHTVYEFQVSHEKWYYGPFMGLDADSIKETVDNMWRVLYKLSKTFFNVPGSKRVAETVRGKVDKFREHIPVLQAICNPGLKDRHWAQISEVVGVEIRPTKETSLSEMIEYDLGRFATKLEEISVSASREFALEQNLNKMKFEWKDVSFEVIPYRDTGCNVLSSVDDIQVMLDDHILKAQTMRGSPYVKAFEAEMIQWEEKLVSMQDILDAWFQVQITWMYLEAIFSSEDIMKQMPEEGKAFRKVDETWREIMEYTTEHKLILVATDYPNLLKILRELNNLLELIQKGLNDYLEKKRLFFPRFFFLSNDNLLEILSETKDPLRVQPHLKNCFEGIAKLEFNEDVIITGMISAEDELVPFSFQIVPADAKGLVEKWLVQVEQMMIISLKDICAEALKNYDFMEREEWLLEWPGMIAVSCNFVKWTAQVTDAITKGKLSDYVEYSNFRVFDLVRMIRNPILPGARITVEALIILEVKARDIVRTLHDLKIRTVEDFNWISQLRYYFIEDLIHVCMVTTDFVYGYEYLGNTTRLTVTPLTDRCYRTLMSALKLNLGGAPEGPAGTGKTETSKDLAKAVAKQCVVFNCSDGLDYKAMGKFFKGLAQAGAWACFDEFNRIEVEVLSVIAQQVLCIQMAIIQGRKKFIFEGTELSLNPTCNIFITMNPGYAGRQELPDNLKVLFRTVAMMVPDYAMIGETELYSKGFDSAHSCAEKIVETYKLCSEQLSSQSHYDYGMRAVKTVLKAAGVLKQKYPYQSEYVIVLRAIVDVNEPKFLGQDLPLFVGIYQDLFPGVYLPAPDREELINTLHLKLKARNLQATDWYVGKIIQIYEMILVRHGLMIVGEPMGGKTCGYQSLAEALTDINLNKKSILEEFKTQYRIINPKAITMGQLYGCFDAISHEWSDGVLAIAFREFAMSINLDRKWILFDGPVDAVWIENMNTVLDDNKKLCLMSGEIIQMTNKMNMIFEPADLECASPATVSRCGMIYLEPKLLGWEAFFNSYQTILKTKLNEEQFNAAVDVISWLMPPVLEFIFIRGKTFIEESEMHLFYCFSRLYTCMLDDDKQPGGIGTFSVQCLVIFCILWGCGSPMIGESRTKFDTFYRSLTTGGIAEHPKPINFKATKHQLFPEKGTVWDWYFDKRGNGSWVPWLETLEKSPIPQNAKVIELIIQTDDTAKQNFFIRLFLKVGIPFLFVGPTGTGKSSIVLNYLMSLPRDKYIPNVINFSARTSANQTQDIIMSKLDRRRKGVFGPAMGKMCVLFVDDLSMPLKEVYGAQPPIELIRQLLDHKHWYDLKTITRLDIVDVLFLAAMLPPGGGSNVVTSRLTRHANVIGIESFQDLTLSKIFTSILDWHFSKGFEERIARLSKLLVAGTLDVYTKAVQTFLPTPAKSHYTFNLRDFSRVIRGLLLLPSSRAGSPEKVMRLWVHETIRVFGDRLIENSDRETLFEQMKASCYFYIRSHMDNFLSDLIPEGEEKLRLDHLRNLFYGNYFDPDADPRVYDEIPDLSQLESVMDFYLNEYNLMSKVPMSLVMFKFAIEHISRISRVLQQDNGHVLLVGIGGSGRQSCTKLAAYMAEYALFQIEIARNYGMNEWRDDIRVLLKRAGCDAKPHVFLFADSQIKDEAFVEDINMLLNTGDVPNLFQSEEKAEILEKMTHAARESGKKIDSTPLALFNFFNDRVKACLHCALAMSPIGDSFRNRIRMFPSLINCCTIDWFTAWPEDALVKVAEFFIKSMDIDDVLKQKSVVMCQEFHVSVQQASEKYYELLKRRNYVTPTSYLELIMTFQTLHQKKVDQVTELRTRYEVGLEKLDFAAGQVSIMQDELHALKPELVKTSEETIKLMVKIEQDSVKVEAEKEIVAADEALANEAAAAAQAIKDDCESDLAEAIPALEAAVSALDTLKPADITIVKSMKNPPYGVKLVMEAVCVMKGIKPERKPDPGGSGKMVEDFWGPSQKLLGDMKFLDSLKSYDKENINPAIMKRIRERYIPDRDFDPNVIKNVSNACEGLCKWVRAMEVYDRVNKIVAPKKAKYAEAEAELALQMAKLNEKRAQLKKVTDDLQALNDDLTAKSKAKKALEDAITLCQQKLERAEKLIGGLGGEKKRWSETSADLLFQLINAIGDVLLSSGVVAYLGAFTVTFRNELIHQWNKSCIELEIPCSQQFSMITTLGEPVKIRAWNIFGLPKDNFSVENGIIVTAARRWALMIDPQGQANKWIKNMEKDNRLIIIKLTDANYMRKTEVALENGLPVLLENIGETIDANLEPVLLKNFYKQGGMLYLKVGDNLLQYNDNFRFYITTRLRNPHYLPEIAVKVTLINFMITPQGLEDQLLGIVVAEEKPELEEKKNLLIVESAANKKRLKELEDEILKVLSSAEGNILENETAIQTLSQSKILSESIQAKQEVAAATEIEIDYARNLYIPVSKHSSVLFFCISELANIDPMYQYSLVWFINLYFQAIKNSEKSDVLEKRMKFLNDYFTLSIYRNVCRSLFEKDKLTFSFVLCIGIDRAKGLIDEELFTFLLTGGVALENPYKNPSPSWLTEKSWGEVVRASHLHNLENFRNSVENSNKKWQEYYDAYDPLELSPPSPFEKYRDLIWLIVLRCIRPDKLVPAIQQYIVDRMTSLYVEPPPFNLAESYNDSNCCSPLVFILSPGSDPMASLMKFADDMDIPRATVMTISLGQGQGPIAANMIDAAIKTGQWVVLQNCHLAVSWMETLDKICDEVIVPSKTNPKFRIWLTSYPSEAFPVSILQNGVKMTNEPPKGLKANLYRSYMMDPISDSKFYYGCSKARVWERLLFSLCFFHAVVQERRKFGPLGWNILYEFNESDLKISVTQLQMFVNDYEEVPFDALLYLIGECNYGGRVTDDKDRRLLNSILSDFYNSQAITEDRYKFSPSGIYYIPDKTDYTGVQQYIQTLPFIPQPEVFGLHENADITKNNKETNELLGSILKTQGAVLTTGGGGAESEDMISDLSADILNKIPGEFDVIAVEKKYPTVYTQSMNTVLRQELIRYNRLIKVIVKSLKDVVKAVKGLVVMSSDLEEVHFGMLVGKVPNMWASKSYPSLKPLGSYINDLIMRLQFFQKWIDEGIPQVFWLSGFYFTQSFLSGCLQNYSRREKVSIDQVGFEFSMTEFMKEASESPPFGVYCRGLFIEGCRWNKNTMFLDESLPKVLFEMLPVIWYKPGVKAKFVPKAVYNSPLYKTTARRGVLSTTGHSTNFVMFVDIPSNKPQKHWINRGVACLCQLDD</sequence>
<dbReference type="FunFam" id="1.20.920.20:FF:000006">
    <property type="entry name" value="Dynein, axonemal, heavy chain 6"/>
    <property type="match status" value="1"/>
</dbReference>
<keyword evidence="15" id="KW-0966">Cell projection</keyword>
<dbReference type="FunFam" id="3.40.50.300:FF:000362">
    <property type="entry name" value="Dynein, axonemal, heavy chain 6"/>
    <property type="match status" value="1"/>
</dbReference>
<evidence type="ECO:0000256" key="3">
    <source>
        <dbReference type="ARBA" id="ARBA00008887"/>
    </source>
</evidence>
<name>A0AAW1DCY7_9HEMI</name>
<dbReference type="GO" id="GO:0045505">
    <property type="term" value="F:dynein intermediate chain binding"/>
    <property type="evidence" value="ECO:0007669"/>
    <property type="project" value="InterPro"/>
</dbReference>
<dbReference type="FunFam" id="1.20.140.100:FF:000004">
    <property type="entry name" value="Dynein axonemal heavy chain 6"/>
    <property type="match status" value="1"/>
</dbReference>
<dbReference type="FunFam" id="3.40.50.300:FF:002141">
    <property type="entry name" value="Dynein heavy chain"/>
    <property type="match status" value="1"/>
</dbReference>
<keyword evidence="11 16" id="KW-0175">Coiled coil</keyword>
<dbReference type="InterPro" id="IPR041228">
    <property type="entry name" value="Dynein_C"/>
</dbReference>
<dbReference type="Proteomes" id="UP001461498">
    <property type="component" value="Unassembled WGS sequence"/>
</dbReference>
<dbReference type="PANTHER" id="PTHR22878">
    <property type="entry name" value="DYNEIN HEAVY CHAIN 6, AXONEMAL-LIKE-RELATED"/>
    <property type="match status" value="1"/>
</dbReference>
<dbReference type="InterPro" id="IPR035699">
    <property type="entry name" value="AAA_6"/>
</dbReference>
<dbReference type="GO" id="GO:0005874">
    <property type="term" value="C:microtubule"/>
    <property type="evidence" value="ECO:0007669"/>
    <property type="project" value="UniProtKB-KW"/>
</dbReference>
<dbReference type="GO" id="GO:0008569">
    <property type="term" value="F:minus-end-directed microtubule motor activity"/>
    <property type="evidence" value="ECO:0007669"/>
    <property type="project" value="InterPro"/>
</dbReference>
<dbReference type="Gene3D" id="1.20.920.20">
    <property type="match status" value="1"/>
</dbReference>
<dbReference type="FunFam" id="3.40.50.300:FF:000223">
    <property type="entry name" value="Dynein heavy chain 3, axonemal"/>
    <property type="match status" value="1"/>
</dbReference>
<dbReference type="InterPro" id="IPR041658">
    <property type="entry name" value="AAA_lid_11"/>
</dbReference>
<dbReference type="InterPro" id="IPR041589">
    <property type="entry name" value="DNAH3_AAA_lid_1"/>
</dbReference>
<evidence type="ECO:0000313" key="20">
    <source>
        <dbReference type="Proteomes" id="UP001461498"/>
    </source>
</evidence>
<dbReference type="FunFam" id="1.10.8.1220:FF:000001">
    <property type="entry name" value="Dynein axonemal heavy chain 5"/>
    <property type="match status" value="1"/>
</dbReference>
<dbReference type="Pfam" id="PF03028">
    <property type="entry name" value="Dynein_heavy"/>
    <property type="match status" value="1"/>
</dbReference>
<dbReference type="InterPro" id="IPR041466">
    <property type="entry name" value="Dynein_AAA5_ext"/>
</dbReference>
<dbReference type="FunFam" id="1.10.287.2620:FF:000002">
    <property type="entry name" value="Dynein heavy chain 2, axonemal"/>
    <property type="match status" value="1"/>
</dbReference>
<dbReference type="Gene3D" id="1.10.8.710">
    <property type="match status" value="1"/>
</dbReference>
<dbReference type="Pfam" id="PF12775">
    <property type="entry name" value="AAA_7"/>
    <property type="match status" value="1"/>
</dbReference>
<evidence type="ECO:0000256" key="7">
    <source>
        <dbReference type="ARBA" id="ARBA00022741"/>
    </source>
</evidence>
<evidence type="ECO:0000256" key="6">
    <source>
        <dbReference type="ARBA" id="ARBA00022737"/>
    </source>
</evidence>
<feature type="domain" description="AAA+ ATPase" evidence="18">
    <location>
        <begin position="1398"/>
        <end position="1537"/>
    </location>
</feature>
<evidence type="ECO:0000256" key="5">
    <source>
        <dbReference type="ARBA" id="ARBA00022701"/>
    </source>
</evidence>
<proteinExistence type="inferred from homology"/>
<keyword evidence="6" id="KW-0677">Repeat</keyword>
<dbReference type="InterPro" id="IPR042222">
    <property type="entry name" value="Dynein_2_N"/>
</dbReference>
<keyword evidence="20" id="KW-1185">Reference proteome</keyword>
<dbReference type="InterPro" id="IPR043157">
    <property type="entry name" value="Dynein_AAA1S"/>
</dbReference>
<evidence type="ECO:0000256" key="9">
    <source>
        <dbReference type="ARBA" id="ARBA00022846"/>
    </source>
</evidence>
<evidence type="ECO:0000259" key="18">
    <source>
        <dbReference type="SMART" id="SM00382"/>
    </source>
</evidence>
<dbReference type="Gene3D" id="1.20.140.100">
    <property type="entry name" value="Dynein heavy chain, N-terminal domain 2"/>
    <property type="match status" value="1"/>
</dbReference>
<dbReference type="PANTHER" id="PTHR22878:SF71">
    <property type="entry name" value="DYNEIN, AXONEMAL, HEAVY CHAIN 3"/>
    <property type="match status" value="1"/>
</dbReference>
<dbReference type="Gene3D" id="1.10.8.1220">
    <property type="match status" value="1"/>
</dbReference>
<dbReference type="GO" id="GO:0051959">
    <property type="term" value="F:dynein light intermediate chain binding"/>
    <property type="evidence" value="ECO:0007669"/>
    <property type="project" value="InterPro"/>
</dbReference>
<dbReference type="GO" id="GO:0005858">
    <property type="term" value="C:axonemal dynein complex"/>
    <property type="evidence" value="ECO:0007669"/>
    <property type="project" value="UniProtKB-ARBA"/>
</dbReference>
<dbReference type="Pfam" id="PF18199">
    <property type="entry name" value="Dynein_C"/>
    <property type="match status" value="1"/>
</dbReference>
<dbReference type="FunFam" id="3.40.50.300:FF:000044">
    <property type="entry name" value="Dynein heavy chain 5, axonemal"/>
    <property type="match status" value="1"/>
</dbReference>
<accession>A0AAW1DCY7</accession>
<evidence type="ECO:0000256" key="17">
    <source>
        <dbReference type="SAM" id="MobiDB-lite"/>
    </source>
</evidence>
<reference evidence="19 20" key="1">
    <citation type="submission" date="2022-12" db="EMBL/GenBank/DDBJ databases">
        <title>Chromosome-level genome assembly of true bugs.</title>
        <authorList>
            <person name="Ma L."/>
            <person name="Li H."/>
        </authorList>
    </citation>
    <scope>NUCLEOTIDE SEQUENCE [LARGE SCALE GENOMIC DNA]</scope>
    <source>
        <strain evidence="19">Lab_2022b</strain>
    </source>
</reference>
<organism evidence="19 20">
    <name type="scientific">Rhynocoris fuscipes</name>
    <dbReference type="NCBI Taxonomy" id="488301"/>
    <lineage>
        <taxon>Eukaryota</taxon>
        <taxon>Metazoa</taxon>
        <taxon>Ecdysozoa</taxon>
        <taxon>Arthropoda</taxon>
        <taxon>Hexapoda</taxon>
        <taxon>Insecta</taxon>
        <taxon>Pterygota</taxon>
        <taxon>Neoptera</taxon>
        <taxon>Paraneoptera</taxon>
        <taxon>Hemiptera</taxon>
        <taxon>Heteroptera</taxon>
        <taxon>Panheteroptera</taxon>
        <taxon>Cimicomorpha</taxon>
        <taxon>Reduviidae</taxon>
        <taxon>Harpactorinae</taxon>
        <taxon>Harpactorini</taxon>
        <taxon>Rhynocoris</taxon>
    </lineage>
</organism>
<dbReference type="Gene3D" id="6.10.140.1060">
    <property type="match status" value="1"/>
</dbReference>
<keyword evidence="4" id="KW-0963">Cytoplasm</keyword>
<keyword evidence="7" id="KW-0547">Nucleotide-binding</keyword>
<dbReference type="InterPro" id="IPR026983">
    <property type="entry name" value="DHC"/>
</dbReference>
<evidence type="ECO:0000256" key="13">
    <source>
        <dbReference type="ARBA" id="ARBA00023175"/>
    </source>
</evidence>
<dbReference type="Gene3D" id="1.10.472.130">
    <property type="match status" value="1"/>
</dbReference>
<dbReference type="Gene3D" id="3.10.490.20">
    <property type="match status" value="1"/>
</dbReference>
<feature type="domain" description="AAA+ ATPase" evidence="18">
    <location>
        <begin position="2031"/>
        <end position="2178"/>
    </location>
</feature>
<keyword evidence="9" id="KW-0282">Flagellum</keyword>
<keyword evidence="8" id="KW-0067">ATP-binding</keyword>
<evidence type="ECO:0000256" key="14">
    <source>
        <dbReference type="ARBA" id="ARBA00023212"/>
    </source>
</evidence>
<dbReference type="Gene3D" id="1.20.58.1120">
    <property type="match status" value="1"/>
</dbReference>
<evidence type="ECO:0000256" key="15">
    <source>
        <dbReference type="ARBA" id="ARBA00023273"/>
    </source>
</evidence>
<dbReference type="Pfam" id="PF17857">
    <property type="entry name" value="AAA_lid_1"/>
    <property type="match status" value="1"/>
</dbReference>
<protein>
    <recommendedName>
        <fullName evidence="18">AAA+ ATPase domain-containing protein</fullName>
    </recommendedName>
</protein>
<keyword evidence="13" id="KW-0505">Motor protein</keyword>
<dbReference type="FunFam" id="1.10.8.710:FF:000004">
    <property type="entry name" value="Dynein axonemal heavy chain 6"/>
    <property type="match status" value="1"/>
</dbReference>
<gene>
    <name evidence="19" type="ORF">O3M35_006257</name>
</gene>
<evidence type="ECO:0000313" key="19">
    <source>
        <dbReference type="EMBL" id="KAK9508783.1"/>
    </source>
</evidence>
<dbReference type="Gene3D" id="1.20.920.30">
    <property type="match status" value="1"/>
</dbReference>
<dbReference type="InterPro" id="IPR027417">
    <property type="entry name" value="P-loop_NTPase"/>
</dbReference>
<dbReference type="FunFam" id="1.20.1270.280:FF:000001">
    <property type="entry name" value="dynein heavy chain 7, axonemal"/>
    <property type="match status" value="1"/>
</dbReference>
<evidence type="ECO:0000256" key="12">
    <source>
        <dbReference type="ARBA" id="ARBA00023069"/>
    </source>
</evidence>
<dbReference type="Pfam" id="PF12781">
    <property type="entry name" value="AAA_9"/>
    <property type="match status" value="1"/>
</dbReference>
<dbReference type="InterPro" id="IPR013602">
    <property type="entry name" value="Dynein_heavy_linker"/>
</dbReference>
<dbReference type="EMBL" id="JAPXFL010000003">
    <property type="protein sequence ID" value="KAK9508782.1"/>
    <property type="molecule type" value="Genomic_DNA"/>
</dbReference>
<dbReference type="SUPFAM" id="SSF52540">
    <property type="entry name" value="P-loop containing nucleoside triphosphate hydrolases"/>
    <property type="match status" value="4"/>
</dbReference>
<dbReference type="InterPro" id="IPR042219">
    <property type="entry name" value="AAA_lid_11_sf"/>
</dbReference>
<comment type="similarity">
    <text evidence="3">Belongs to the dynein heavy chain family.</text>
</comment>
<keyword evidence="5" id="KW-0493">Microtubule</keyword>
<dbReference type="Pfam" id="PF17852">
    <property type="entry name" value="Dynein_AAA_lid"/>
    <property type="match status" value="1"/>
</dbReference>
<dbReference type="Gene3D" id="1.10.8.720">
    <property type="entry name" value="Region D6 of dynein motor"/>
    <property type="match status" value="1"/>
</dbReference>
<comment type="caution">
    <text evidence="19">The sequence shown here is derived from an EMBL/GenBank/DDBJ whole genome shotgun (WGS) entry which is preliminary data.</text>
</comment>
<evidence type="ECO:0000256" key="11">
    <source>
        <dbReference type="ARBA" id="ARBA00023054"/>
    </source>
</evidence>
<dbReference type="GO" id="GO:0031514">
    <property type="term" value="C:motile cilium"/>
    <property type="evidence" value="ECO:0007669"/>
    <property type="project" value="UniProtKB-SubCell"/>
</dbReference>
<dbReference type="Pfam" id="PF12780">
    <property type="entry name" value="AAA_8"/>
    <property type="match status" value="1"/>
</dbReference>
<evidence type="ECO:0000256" key="1">
    <source>
        <dbReference type="ARBA" id="ARBA00004230"/>
    </source>
</evidence>
<feature type="coiled-coil region" evidence="16">
    <location>
        <begin position="2872"/>
        <end position="2937"/>
    </location>
</feature>
<dbReference type="Gene3D" id="3.20.180.20">
    <property type="entry name" value="Dynein heavy chain, N-terminal domain 2"/>
    <property type="match status" value="1"/>
</dbReference>
<dbReference type="Gene3D" id="1.10.287.2620">
    <property type="match status" value="1"/>
</dbReference>
<evidence type="ECO:0000256" key="4">
    <source>
        <dbReference type="ARBA" id="ARBA00022490"/>
    </source>
</evidence>
<dbReference type="FunFam" id="1.20.58.1120:FF:000001">
    <property type="entry name" value="dynein heavy chain 2, axonemal"/>
    <property type="match status" value="1"/>
</dbReference>
<dbReference type="EMBL" id="JAPXFL010000003">
    <property type="protein sequence ID" value="KAK9508783.1"/>
    <property type="molecule type" value="Genomic_DNA"/>
</dbReference>
<comment type="subcellular location">
    <subcellularLocation>
        <location evidence="1">Cell projection</location>
        <location evidence="1">Cilium</location>
        <location evidence="1">Flagellum</location>
    </subcellularLocation>
    <subcellularLocation>
        <location evidence="2">Cytoplasm</location>
        <location evidence="2">Cytoskeleton</location>
        <location evidence="2">Cilium axoneme</location>
    </subcellularLocation>
</comment>
<dbReference type="FunFam" id="3.20.180.20:FF:000003">
    <property type="entry name" value="Dynein heavy chain 12, axonemal"/>
    <property type="match status" value="1"/>
</dbReference>
<keyword evidence="10" id="KW-0243">Dynein</keyword>
<dbReference type="GO" id="GO:0005524">
    <property type="term" value="F:ATP binding"/>
    <property type="evidence" value="ECO:0007669"/>
    <property type="project" value="UniProtKB-KW"/>
</dbReference>
<keyword evidence="14" id="KW-0206">Cytoskeleton</keyword>
<keyword evidence="12" id="KW-0969">Cilium</keyword>
<dbReference type="InterPro" id="IPR003593">
    <property type="entry name" value="AAA+_ATPase"/>
</dbReference>
<dbReference type="FunFam" id="1.10.8.720:FF:000001">
    <property type="entry name" value="dynein heavy chain 7, axonemal"/>
    <property type="match status" value="1"/>
</dbReference>
<dbReference type="Pfam" id="PF12774">
    <property type="entry name" value="AAA_6"/>
    <property type="match status" value="1"/>
</dbReference>
<dbReference type="InterPro" id="IPR042228">
    <property type="entry name" value="Dynein_linker_3"/>
</dbReference>
<dbReference type="Pfam" id="PF08393">
    <property type="entry name" value="DHC_N2"/>
    <property type="match status" value="1"/>
</dbReference>
<dbReference type="Gene3D" id="1.20.1270.280">
    <property type="match status" value="1"/>
</dbReference>
<dbReference type="InterPro" id="IPR035706">
    <property type="entry name" value="AAA_9"/>
</dbReference>
<feature type="region of interest" description="Disordered" evidence="17">
    <location>
        <begin position="1"/>
        <end position="28"/>
    </location>
</feature>
<dbReference type="FunFam" id="3.10.490.20:FF:000001">
    <property type="entry name" value="dynein heavy chain 7, axonemal"/>
    <property type="match status" value="1"/>
</dbReference>
<evidence type="ECO:0000256" key="8">
    <source>
        <dbReference type="ARBA" id="ARBA00022840"/>
    </source>
</evidence>
<dbReference type="Gene3D" id="3.40.50.300">
    <property type="entry name" value="P-loop containing nucleotide triphosphate hydrolases"/>
    <property type="match status" value="5"/>
</dbReference>
<dbReference type="Pfam" id="PF12777">
    <property type="entry name" value="MT"/>
    <property type="match status" value="1"/>
</dbReference>
<evidence type="ECO:0000256" key="10">
    <source>
        <dbReference type="ARBA" id="ARBA00023017"/>
    </source>
</evidence>
<dbReference type="GO" id="GO:0003341">
    <property type="term" value="P:cilium movement"/>
    <property type="evidence" value="ECO:0007669"/>
    <property type="project" value="UniProtKB-ARBA"/>
</dbReference>
<dbReference type="FunFam" id="3.40.50.300:FF:001328">
    <property type="entry name" value="Dynein heavy chain 6, axonemal"/>
    <property type="match status" value="1"/>
</dbReference>
<dbReference type="Pfam" id="PF18198">
    <property type="entry name" value="AAA_lid_11"/>
    <property type="match status" value="1"/>
</dbReference>
<dbReference type="InterPro" id="IPR024743">
    <property type="entry name" value="Dynein_HC_stalk"/>
</dbReference>
<dbReference type="SMART" id="SM00382">
    <property type="entry name" value="AAA"/>
    <property type="match status" value="2"/>
</dbReference>
<evidence type="ECO:0000256" key="16">
    <source>
        <dbReference type="SAM" id="Coils"/>
    </source>
</evidence>
<dbReference type="InterPro" id="IPR024317">
    <property type="entry name" value="Dynein_heavy_chain_D4_dom"/>
</dbReference>
<dbReference type="InterPro" id="IPR043160">
    <property type="entry name" value="Dynein_C_barrel"/>
</dbReference>
<dbReference type="InterPro" id="IPR004273">
    <property type="entry name" value="Dynein_heavy_D6_P-loop"/>
</dbReference>